<evidence type="ECO:0000313" key="2">
    <source>
        <dbReference type="EMBL" id="KAF5837321.1"/>
    </source>
</evidence>
<feature type="compositionally biased region" description="Acidic residues" evidence="1">
    <location>
        <begin position="95"/>
        <end position="106"/>
    </location>
</feature>
<feature type="compositionally biased region" description="Polar residues" evidence="1">
    <location>
        <begin position="128"/>
        <end position="149"/>
    </location>
</feature>
<feature type="compositionally biased region" description="Basic and acidic residues" evidence="1">
    <location>
        <begin position="57"/>
        <end position="77"/>
    </location>
</feature>
<proteinExistence type="predicted"/>
<dbReference type="Proteomes" id="UP000815325">
    <property type="component" value="Unassembled WGS sequence"/>
</dbReference>
<evidence type="ECO:0000256" key="1">
    <source>
        <dbReference type="SAM" id="MobiDB-lite"/>
    </source>
</evidence>
<keyword evidence="3" id="KW-1185">Reference proteome</keyword>
<evidence type="ECO:0008006" key="4">
    <source>
        <dbReference type="Google" id="ProtNLM"/>
    </source>
</evidence>
<comment type="caution">
    <text evidence="2">The sequence shown here is derived from an EMBL/GenBank/DDBJ whole genome shotgun (WGS) entry which is preliminary data.</text>
</comment>
<feature type="region of interest" description="Disordered" evidence="1">
    <location>
        <begin position="53"/>
        <end position="212"/>
    </location>
</feature>
<feature type="compositionally biased region" description="Low complexity" evidence="1">
    <location>
        <begin position="150"/>
        <end position="166"/>
    </location>
</feature>
<accession>A0ABQ7GRW3</accession>
<feature type="compositionally biased region" description="Low complexity" evidence="1">
    <location>
        <begin position="118"/>
        <end position="127"/>
    </location>
</feature>
<organism evidence="2 3">
    <name type="scientific">Dunaliella salina</name>
    <name type="common">Green alga</name>
    <name type="synonym">Protococcus salinus</name>
    <dbReference type="NCBI Taxonomy" id="3046"/>
    <lineage>
        <taxon>Eukaryota</taxon>
        <taxon>Viridiplantae</taxon>
        <taxon>Chlorophyta</taxon>
        <taxon>core chlorophytes</taxon>
        <taxon>Chlorophyceae</taxon>
        <taxon>CS clade</taxon>
        <taxon>Chlamydomonadales</taxon>
        <taxon>Dunaliellaceae</taxon>
        <taxon>Dunaliella</taxon>
    </lineage>
</organism>
<name>A0ABQ7GRW3_DUNSA</name>
<sequence length="313" mass="33445">MADLAGLDTSLLACKGSNFLQNTLARSPSTDADPDLEAQRVEDARLLQFQFSALGQGKRDASRTRPSRSEAKSDARLESSFGVRLKPAASGALDDVSEGSEAEEREEEAKMAGDERSQQQQQQQQQQDNADSNQAGWSRQQQQPPRQDLSSAASSMRASMRGRPSSVQWSMDSRGGPDASVPQQAGLHPDVPPSLHPHLEGAEDVQRAWGGDIGHPELQGVPYAILEALASEPPERERPSIVHTFSMGMGMSARQTGEESLHSLGSRPGEQQGDVASASSSISRPPGSLASNPIWAGAEGHDVAESFKSASIR</sequence>
<protein>
    <recommendedName>
        <fullName evidence="4">Encoded protein</fullName>
    </recommendedName>
</protein>
<reference evidence="2" key="1">
    <citation type="submission" date="2017-08" db="EMBL/GenBank/DDBJ databases">
        <authorList>
            <person name="Polle J.E."/>
            <person name="Barry K."/>
            <person name="Cushman J."/>
            <person name="Schmutz J."/>
            <person name="Tran D."/>
            <person name="Hathwaick L.T."/>
            <person name="Yim W.C."/>
            <person name="Jenkins J."/>
            <person name="Mckie-Krisberg Z.M."/>
            <person name="Prochnik S."/>
            <person name="Lindquist E."/>
            <person name="Dockter R.B."/>
            <person name="Adam C."/>
            <person name="Molina H."/>
            <person name="Bunkerborg J."/>
            <person name="Jin E."/>
            <person name="Buchheim M."/>
            <person name="Magnuson J."/>
        </authorList>
    </citation>
    <scope>NUCLEOTIDE SEQUENCE</scope>
    <source>
        <strain evidence="2">CCAP 19/18</strain>
    </source>
</reference>
<feature type="compositionally biased region" description="Low complexity" evidence="1">
    <location>
        <begin position="276"/>
        <end position="291"/>
    </location>
</feature>
<evidence type="ECO:0000313" key="3">
    <source>
        <dbReference type="Proteomes" id="UP000815325"/>
    </source>
</evidence>
<feature type="compositionally biased region" description="Basic and acidic residues" evidence="1">
    <location>
        <begin position="107"/>
        <end position="117"/>
    </location>
</feature>
<dbReference type="EMBL" id="MU069620">
    <property type="protein sequence ID" value="KAF5837321.1"/>
    <property type="molecule type" value="Genomic_DNA"/>
</dbReference>
<feature type="region of interest" description="Disordered" evidence="1">
    <location>
        <begin position="252"/>
        <end position="300"/>
    </location>
</feature>
<gene>
    <name evidence="2" type="ORF">DUNSADRAFT_4529</name>
</gene>
<feature type="compositionally biased region" description="Basic and acidic residues" evidence="1">
    <location>
        <begin position="197"/>
        <end position="206"/>
    </location>
</feature>